<dbReference type="NCBIfam" id="TIGR00004">
    <property type="entry name" value="Rid family detoxifying hydrolase"/>
    <property type="match status" value="1"/>
</dbReference>
<comment type="similarity">
    <text evidence="1">Belongs to the RutC family.</text>
</comment>
<dbReference type="InterPro" id="IPR006056">
    <property type="entry name" value="RidA"/>
</dbReference>
<evidence type="ECO:0000313" key="3">
    <source>
        <dbReference type="Proteomes" id="UP000739538"/>
    </source>
</evidence>
<protein>
    <submittedName>
        <fullName evidence="2">RidA family protein</fullName>
    </submittedName>
</protein>
<dbReference type="AlphaFoldDB" id="A0A956NDE1"/>
<dbReference type="SUPFAM" id="SSF55298">
    <property type="entry name" value="YjgF-like"/>
    <property type="match status" value="1"/>
</dbReference>
<reference evidence="2" key="2">
    <citation type="journal article" date="2021" name="Microbiome">
        <title>Successional dynamics and alternative stable states in a saline activated sludge microbial community over 9 years.</title>
        <authorList>
            <person name="Wang Y."/>
            <person name="Ye J."/>
            <person name="Ju F."/>
            <person name="Liu L."/>
            <person name="Boyd J.A."/>
            <person name="Deng Y."/>
            <person name="Parks D.H."/>
            <person name="Jiang X."/>
            <person name="Yin X."/>
            <person name="Woodcroft B.J."/>
            <person name="Tyson G.W."/>
            <person name="Hugenholtz P."/>
            <person name="Polz M.F."/>
            <person name="Zhang T."/>
        </authorList>
    </citation>
    <scope>NUCLEOTIDE SEQUENCE</scope>
    <source>
        <strain evidence="2">HKST-UBA02</strain>
    </source>
</reference>
<evidence type="ECO:0000256" key="1">
    <source>
        <dbReference type="ARBA" id="ARBA00010552"/>
    </source>
</evidence>
<dbReference type="PANTHER" id="PTHR11803:SF58">
    <property type="entry name" value="PROTEIN HMF1-RELATED"/>
    <property type="match status" value="1"/>
</dbReference>
<organism evidence="2 3">
    <name type="scientific">Eiseniibacteriota bacterium</name>
    <dbReference type="NCBI Taxonomy" id="2212470"/>
    <lineage>
        <taxon>Bacteria</taxon>
        <taxon>Candidatus Eiseniibacteriota</taxon>
    </lineage>
</organism>
<dbReference type="GO" id="GO:0005829">
    <property type="term" value="C:cytosol"/>
    <property type="evidence" value="ECO:0007669"/>
    <property type="project" value="TreeGrafter"/>
</dbReference>
<dbReference type="EMBL" id="JAGQHS010000021">
    <property type="protein sequence ID" value="MCA9755385.1"/>
    <property type="molecule type" value="Genomic_DNA"/>
</dbReference>
<dbReference type="PANTHER" id="PTHR11803">
    <property type="entry name" value="2-IMINOBUTANOATE/2-IMINOPROPANOATE DEAMINASE RIDA"/>
    <property type="match status" value="1"/>
</dbReference>
<dbReference type="Pfam" id="PF01042">
    <property type="entry name" value="Ribonuc_L-PSP"/>
    <property type="match status" value="1"/>
</dbReference>
<proteinExistence type="inferred from homology"/>
<dbReference type="InterPro" id="IPR035959">
    <property type="entry name" value="RutC-like_sf"/>
</dbReference>
<dbReference type="Gene3D" id="3.30.1330.40">
    <property type="entry name" value="RutC-like"/>
    <property type="match status" value="1"/>
</dbReference>
<dbReference type="GO" id="GO:0019239">
    <property type="term" value="F:deaminase activity"/>
    <property type="evidence" value="ECO:0007669"/>
    <property type="project" value="TreeGrafter"/>
</dbReference>
<comment type="caution">
    <text evidence="2">The sequence shown here is derived from an EMBL/GenBank/DDBJ whole genome shotgun (WGS) entry which is preliminary data.</text>
</comment>
<dbReference type="InterPro" id="IPR006175">
    <property type="entry name" value="YjgF/YER057c/UK114"/>
</dbReference>
<reference evidence="2" key="1">
    <citation type="submission" date="2020-04" db="EMBL/GenBank/DDBJ databases">
        <authorList>
            <person name="Zhang T."/>
        </authorList>
    </citation>
    <scope>NUCLEOTIDE SEQUENCE</scope>
    <source>
        <strain evidence="2">HKST-UBA02</strain>
    </source>
</reference>
<name>A0A956NDE1_UNCEI</name>
<dbReference type="FunFam" id="3.30.1330.40:FF:000001">
    <property type="entry name" value="L-PSP family endoribonuclease"/>
    <property type="match status" value="1"/>
</dbReference>
<gene>
    <name evidence="2" type="ORF">KDA27_06255</name>
</gene>
<dbReference type="Proteomes" id="UP000739538">
    <property type="component" value="Unassembled WGS sequence"/>
</dbReference>
<dbReference type="CDD" id="cd00448">
    <property type="entry name" value="YjgF_YER057c_UK114_family"/>
    <property type="match status" value="1"/>
</dbReference>
<evidence type="ECO:0000313" key="2">
    <source>
        <dbReference type="EMBL" id="MCA9755385.1"/>
    </source>
</evidence>
<accession>A0A956NDE1</accession>
<sequence length="132" mass="14276">MEVIHTDRAPKAIGPYSQAVYDADTRTLYCSGQIGLDPKSGEMVPGGVEEQFQQVLQNVRGVLSARGMAPEHVLKTTLYLADMADFLKVNEIYAGFFTPPFPARSTVAAAGLPKGALVELEVLARQPLDLID</sequence>